<feature type="compositionally biased region" description="Pro residues" evidence="2">
    <location>
        <begin position="11"/>
        <end position="27"/>
    </location>
</feature>
<dbReference type="InterPro" id="IPR043129">
    <property type="entry name" value="ATPase_NBD"/>
</dbReference>
<dbReference type="PANTHER" id="PTHR18964">
    <property type="entry name" value="ROK (REPRESSOR, ORF, KINASE) FAMILY"/>
    <property type="match status" value="1"/>
</dbReference>
<dbReference type="PANTHER" id="PTHR18964:SF173">
    <property type="entry name" value="GLUCOKINASE"/>
    <property type="match status" value="1"/>
</dbReference>
<feature type="region of interest" description="Disordered" evidence="2">
    <location>
        <begin position="1"/>
        <end position="36"/>
    </location>
</feature>
<protein>
    <submittedName>
        <fullName evidence="3">ROK family protein</fullName>
    </submittedName>
</protein>
<dbReference type="SUPFAM" id="SSF46785">
    <property type="entry name" value="Winged helix' DNA-binding domain"/>
    <property type="match status" value="1"/>
</dbReference>
<proteinExistence type="inferred from homology"/>
<dbReference type="SUPFAM" id="SSF53067">
    <property type="entry name" value="Actin-like ATPase domain"/>
    <property type="match status" value="1"/>
</dbReference>
<organism evidence="3 4">
    <name type="scientific">Pseudonocardia yuanmonensis</name>
    <dbReference type="NCBI Taxonomy" id="1095914"/>
    <lineage>
        <taxon>Bacteria</taxon>
        <taxon>Bacillati</taxon>
        <taxon>Actinomycetota</taxon>
        <taxon>Actinomycetes</taxon>
        <taxon>Pseudonocardiales</taxon>
        <taxon>Pseudonocardiaceae</taxon>
        <taxon>Pseudonocardia</taxon>
    </lineage>
</organism>
<evidence type="ECO:0000313" key="3">
    <source>
        <dbReference type="EMBL" id="GAA4690116.1"/>
    </source>
</evidence>
<comment type="similarity">
    <text evidence="1">Belongs to the ROK (NagC/XylR) family.</text>
</comment>
<comment type="caution">
    <text evidence="3">The sequence shown here is derived from an EMBL/GenBank/DDBJ whole genome shotgun (WGS) entry which is preliminary data.</text>
</comment>
<sequence length="432" mass="43313">MALPHSTTPRAPQPGPAQPGPALPGPVLPGSAPLPTLRLSAPPQTGRIDSAVLLSTVARLVASGTALSKADLVAATGLARTTVSTAVDELLAGGLLRLDGLRPTAGRGRPADRLALAAGGGRVLVADVGARGAHLAVTDLGQRVLAHTHIDLDVTDGPDTVLRMVETELTRLRGGSGVPARAVVIGLPGPVDNHLGIPVRPPIMPGWHAYPVTARLQQAFGCPAVLENDVNLRALGEARALPADQVPLLFVKVGTGIGGGLVTGGGSLHHGADGAAGDIGHVRVRGAPDDACVCGNVGCIEAVASAGAIARRLGRRGEAPSIAEVRAMLGRGDAAAIAAVREAAGLIGELVATLVHLYNPARVTIGGSLTAASDELLAGVRSVVYQRALPLATRNLVLTNSALGEYAGVAGATVLGIERVLSAESIGLLLGA</sequence>
<evidence type="ECO:0000256" key="1">
    <source>
        <dbReference type="ARBA" id="ARBA00006479"/>
    </source>
</evidence>
<dbReference type="Gene3D" id="1.10.10.10">
    <property type="entry name" value="Winged helix-like DNA-binding domain superfamily/Winged helix DNA-binding domain"/>
    <property type="match status" value="1"/>
</dbReference>
<accession>A0ABP8WI20</accession>
<dbReference type="Gene3D" id="3.30.420.40">
    <property type="match status" value="2"/>
</dbReference>
<evidence type="ECO:0000313" key="4">
    <source>
        <dbReference type="Proteomes" id="UP001500325"/>
    </source>
</evidence>
<dbReference type="InterPro" id="IPR036388">
    <property type="entry name" value="WH-like_DNA-bd_sf"/>
</dbReference>
<dbReference type="EMBL" id="BAABIC010000008">
    <property type="protein sequence ID" value="GAA4690116.1"/>
    <property type="molecule type" value="Genomic_DNA"/>
</dbReference>
<dbReference type="InterPro" id="IPR036390">
    <property type="entry name" value="WH_DNA-bd_sf"/>
</dbReference>
<name>A0ABP8WI20_9PSEU</name>
<keyword evidence="4" id="KW-1185">Reference proteome</keyword>
<evidence type="ECO:0000256" key="2">
    <source>
        <dbReference type="SAM" id="MobiDB-lite"/>
    </source>
</evidence>
<dbReference type="RefSeq" id="WP_345380923.1">
    <property type="nucleotide sequence ID" value="NZ_BAABIC010000008.1"/>
</dbReference>
<dbReference type="Proteomes" id="UP001500325">
    <property type="component" value="Unassembled WGS sequence"/>
</dbReference>
<gene>
    <name evidence="3" type="ORF">GCM10023215_28220</name>
</gene>
<reference evidence="4" key="1">
    <citation type="journal article" date="2019" name="Int. J. Syst. Evol. Microbiol.">
        <title>The Global Catalogue of Microorganisms (GCM) 10K type strain sequencing project: providing services to taxonomists for standard genome sequencing and annotation.</title>
        <authorList>
            <consortium name="The Broad Institute Genomics Platform"/>
            <consortium name="The Broad Institute Genome Sequencing Center for Infectious Disease"/>
            <person name="Wu L."/>
            <person name="Ma J."/>
        </authorList>
    </citation>
    <scope>NUCLEOTIDE SEQUENCE [LARGE SCALE GENOMIC DNA]</scope>
    <source>
        <strain evidence="4">JCM 18055</strain>
    </source>
</reference>
<dbReference type="Pfam" id="PF00480">
    <property type="entry name" value="ROK"/>
    <property type="match status" value="1"/>
</dbReference>
<dbReference type="InterPro" id="IPR000600">
    <property type="entry name" value="ROK"/>
</dbReference>